<evidence type="ECO:0000313" key="2">
    <source>
        <dbReference type="EMBL" id="GAG17890.1"/>
    </source>
</evidence>
<proteinExistence type="predicted"/>
<sequence length="104" mass="12607">MRCHLCKATKNKDGTPVKSWRCKECHTKKEKQKYRKNPEKYRKAKRKWKKENPLRQKEIDRRSRRKLKVDALNAYSNNNPRCICCNEKEIEFLCLDHINDDGNK</sequence>
<dbReference type="EMBL" id="BARS01035381">
    <property type="protein sequence ID" value="GAG17890.1"/>
    <property type="molecule type" value="Genomic_DNA"/>
</dbReference>
<reference evidence="2" key="1">
    <citation type="journal article" date="2014" name="Front. Microbiol.">
        <title>High frequency of phylogenetically diverse reductive dehalogenase-homologous genes in deep subseafloor sedimentary metagenomes.</title>
        <authorList>
            <person name="Kawai M."/>
            <person name="Futagami T."/>
            <person name="Toyoda A."/>
            <person name="Takaki Y."/>
            <person name="Nishi S."/>
            <person name="Hori S."/>
            <person name="Arai W."/>
            <person name="Tsubouchi T."/>
            <person name="Morono Y."/>
            <person name="Uchiyama I."/>
            <person name="Ito T."/>
            <person name="Fujiyama A."/>
            <person name="Inagaki F."/>
            <person name="Takami H."/>
        </authorList>
    </citation>
    <scope>NUCLEOTIDE SEQUENCE</scope>
    <source>
        <strain evidence="2">Expedition CK06-06</strain>
    </source>
</reference>
<name>X0VHZ4_9ZZZZ</name>
<feature type="non-terminal residue" evidence="2">
    <location>
        <position position="104"/>
    </location>
</feature>
<organism evidence="2">
    <name type="scientific">marine sediment metagenome</name>
    <dbReference type="NCBI Taxonomy" id="412755"/>
    <lineage>
        <taxon>unclassified sequences</taxon>
        <taxon>metagenomes</taxon>
        <taxon>ecological metagenomes</taxon>
    </lineage>
</organism>
<comment type="caution">
    <text evidence="2">The sequence shown here is derived from an EMBL/GenBank/DDBJ whole genome shotgun (WGS) entry which is preliminary data.</text>
</comment>
<protein>
    <submittedName>
        <fullName evidence="2">Uncharacterized protein</fullName>
    </submittedName>
</protein>
<gene>
    <name evidence="2" type="ORF">S01H1_54515</name>
</gene>
<feature type="region of interest" description="Disordered" evidence="1">
    <location>
        <begin position="33"/>
        <end position="56"/>
    </location>
</feature>
<dbReference type="AlphaFoldDB" id="X0VHZ4"/>
<evidence type="ECO:0000256" key="1">
    <source>
        <dbReference type="SAM" id="MobiDB-lite"/>
    </source>
</evidence>
<accession>X0VHZ4</accession>